<evidence type="ECO:0000256" key="1">
    <source>
        <dbReference type="ARBA" id="ARBA00001947"/>
    </source>
</evidence>
<dbReference type="GO" id="GO:0008237">
    <property type="term" value="F:metallopeptidase activity"/>
    <property type="evidence" value="ECO:0007669"/>
    <property type="project" value="UniProtKB-KW"/>
</dbReference>
<evidence type="ECO:0000313" key="6">
    <source>
        <dbReference type="Ensembl" id="ENSVKKP00000020351.1"/>
    </source>
</evidence>
<accession>A0A8D2LD65</accession>
<dbReference type="Ensembl" id="ENSVKKT00000020856.1">
    <property type="protein sequence ID" value="ENSVKKP00000020351.1"/>
    <property type="gene ID" value="ENSVKKG00000013716.1"/>
</dbReference>
<feature type="region of interest" description="Disordered" evidence="5">
    <location>
        <begin position="1"/>
        <end position="79"/>
    </location>
</feature>
<evidence type="ECO:0000256" key="4">
    <source>
        <dbReference type="ARBA" id="ARBA00023049"/>
    </source>
</evidence>
<protein>
    <submittedName>
        <fullName evidence="6">KIAA0895 like</fullName>
    </submittedName>
</protein>
<reference evidence="6" key="1">
    <citation type="submission" date="2025-08" db="UniProtKB">
        <authorList>
            <consortium name="Ensembl"/>
        </authorList>
    </citation>
    <scope>IDENTIFICATION</scope>
</reference>
<dbReference type="PANTHER" id="PTHR31817:SF1">
    <property type="entry name" value="MICROTUBULE-ASSOCIATED TYROSINE CARBOXYPEPTIDASE 1"/>
    <property type="match status" value="1"/>
</dbReference>
<comment type="cofactor">
    <cofactor evidence="1">
        <name>Zn(2+)</name>
        <dbReference type="ChEBI" id="CHEBI:29105"/>
    </cofactor>
</comment>
<reference evidence="6" key="2">
    <citation type="submission" date="2025-09" db="UniProtKB">
        <authorList>
            <consortium name="Ensembl"/>
        </authorList>
    </citation>
    <scope>IDENTIFICATION</scope>
</reference>
<gene>
    <name evidence="6" type="primary">MATCAP1</name>
</gene>
<evidence type="ECO:0000256" key="5">
    <source>
        <dbReference type="SAM" id="MobiDB-lite"/>
    </source>
</evidence>
<evidence type="ECO:0000313" key="7">
    <source>
        <dbReference type="Proteomes" id="UP000694545"/>
    </source>
</evidence>
<proteinExistence type="predicted"/>
<dbReference type="Pfam" id="PF08014">
    <property type="entry name" value="MATCAP"/>
    <property type="match status" value="1"/>
</dbReference>
<dbReference type="PANTHER" id="PTHR31817">
    <property type="match status" value="1"/>
</dbReference>
<keyword evidence="4" id="KW-0482">Metalloprotease</keyword>
<dbReference type="Proteomes" id="UP000694545">
    <property type="component" value="Unplaced"/>
</dbReference>
<dbReference type="OMA" id="RILQPPW"/>
<dbReference type="InterPro" id="IPR012548">
    <property type="entry name" value="MATCAP"/>
</dbReference>
<name>A0A8D2LD65_VARKO</name>
<dbReference type="OrthoDB" id="449345at2759"/>
<organism evidence="6 7">
    <name type="scientific">Varanus komodoensis</name>
    <name type="common">Komodo dragon</name>
    <dbReference type="NCBI Taxonomy" id="61221"/>
    <lineage>
        <taxon>Eukaryota</taxon>
        <taxon>Metazoa</taxon>
        <taxon>Chordata</taxon>
        <taxon>Craniata</taxon>
        <taxon>Vertebrata</taxon>
        <taxon>Euteleostomi</taxon>
        <taxon>Lepidosauria</taxon>
        <taxon>Squamata</taxon>
        <taxon>Bifurcata</taxon>
        <taxon>Unidentata</taxon>
        <taxon>Episquamata</taxon>
        <taxon>Toxicofera</taxon>
        <taxon>Anguimorpha</taxon>
        <taxon>Paleoanguimorpha</taxon>
        <taxon>Varanoidea</taxon>
        <taxon>Varanidae</taxon>
        <taxon>Varanus</taxon>
    </lineage>
</organism>
<dbReference type="AlphaFoldDB" id="A0A8D2LD65"/>
<keyword evidence="3" id="KW-0378">Hydrolase</keyword>
<keyword evidence="7" id="KW-1185">Reference proteome</keyword>
<evidence type="ECO:0000256" key="2">
    <source>
        <dbReference type="ARBA" id="ARBA00022670"/>
    </source>
</evidence>
<feature type="compositionally biased region" description="Polar residues" evidence="5">
    <location>
        <begin position="1"/>
        <end position="11"/>
    </location>
</feature>
<dbReference type="GO" id="GO:0006508">
    <property type="term" value="P:proteolysis"/>
    <property type="evidence" value="ECO:0007669"/>
    <property type="project" value="UniProtKB-KW"/>
</dbReference>
<dbReference type="SMART" id="SM01154">
    <property type="entry name" value="DUF1704"/>
    <property type="match status" value="1"/>
</dbReference>
<evidence type="ECO:0000256" key="3">
    <source>
        <dbReference type="ARBA" id="ARBA00022801"/>
    </source>
</evidence>
<keyword evidence="2" id="KW-0645">Protease</keyword>
<sequence length="472" mass="53492">MVLDSGPQSYQRPPCPGVFGAELQQRGGGKAEGFPPYDRLQLCPFLSPPPPLDSDSASPGARAQPSSKPKDAGSLGTRTPLGLCPAFQRPCNWMRRSESICSVNRRDRDRGQLRTAASLPHLAKAMGEQEVRNRTKSPCLLVALRPVNIEEEKVRFFQSSYTYNPQFEYGETVPETVLEKYKEASGQFIVQAVGIIKAVLDKYGTYESFEASNGGKLLSKCQIWSIIRKYMQKEGCSGEVVVRLSEDLLSQAVMMVENSRPTLAINLSGARQNWLEGMLRHEIGTHYIRGVNDARQPWHSMEGRRQYGLKPANPTEEGLASLHSVLFRKQPFLWRAALLYYTVYQASRMSFCDLFHDLARYVHDAGVRWEYCVRAKRGQADTSWPGCFSKDQVYLEGILRILRHRQTIDFQMLVALGKVSYEDVDHLKKHGMLEKARIPHFMQDLGRYMQQLDHIVTTNCLSDEELQQLLPA</sequence>